<dbReference type="GO" id="GO:0016020">
    <property type="term" value="C:membrane"/>
    <property type="evidence" value="ECO:0007669"/>
    <property type="project" value="UniProtKB-SubCell"/>
</dbReference>
<evidence type="ECO:0000256" key="2">
    <source>
        <dbReference type="ARBA" id="ARBA00022692"/>
    </source>
</evidence>
<dbReference type="PANTHER" id="PTHR31918:SF1">
    <property type="entry name" value="TRANSMEMBRANE PROTEIN 181"/>
    <property type="match status" value="1"/>
</dbReference>
<dbReference type="AlphaFoldDB" id="A0A8V0XHP3"/>
<feature type="transmembrane region" description="Helical" evidence="5">
    <location>
        <begin position="285"/>
        <end position="303"/>
    </location>
</feature>
<evidence type="ECO:0000256" key="4">
    <source>
        <dbReference type="ARBA" id="ARBA00023136"/>
    </source>
</evidence>
<dbReference type="Pfam" id="PF06664">
    <property type="entry name" value="WLS-like_TM"/>
    <property type="match status" value="1"/>
</dbReference>
<feature type="domain" description="Wntless-like transmembrane" evidence="6">
    <location>
        <begin position="277"/>
        <end position="507"/>
    </location>
</feature>
<feature type="transmembrane region" description="Helical" evidence="5">
    <location>
        <begin position="129"/>
        <end position="150"/>
    </location>
</feature>
<evidence type="ECO:0000256" key="3">
    <source>
        <dbReference type="ARBA" id="ARBA00022989"/>
    </source>
</evidence>
<dbReference type="GO" id="GO:0015643">
    <property type="term" value="F:toxic substance binding"/>
    <property type="evidence" value="ECO:0000318"/>
    <property type="project" value="GO_Central"/>
</dbReference>
<evidence type="ECO:0000256" key="5">
    <source>
        <dbReference type="SAM" id="Phobius"/>
    </source>
</evidence>
<feature type="transmembrane region" description="Helical" evidence="5">
    <location>
        <begin position="428"/>
        <end position="448"/>
    </location>
</feature>
<dbReference type="FunCoup" id="A0A8V0XHP3">
    <property type="interactions" value="334"/>
</dbReference>
<name>A0A8V0XHP3_CHICK</name>
<feature type="transmembrane region" description="Helical" evidence="5">
    <location>
        <begin position="354"/>
        <end position="373"/>
    </location>
</feature>
<feature type="domain" description="TMEM181 GOLD" evidence="7">
    <location>
        <begin position="170"/>
        <end position="269"/>
    </location>
</feature>
<comment type="subcellular location">
    <subcellularLocation>
        <location evidence="1">Membrane</location>
        <topology evidence="1">Multi-pass membrane protein</topology>
    </subcellularLocation>
</comment>
<feature type="transmembrane region" description="Helical" evidence="5">
    <location>
        <begin position="385"/>
        <end position="408"/>
    </location>
</feature>
<evidence type="ECO:0000313" key="9">
    <source>
        <dbReference type="Proteomes" id="UP000000539"/>
    </source>
</evidence>
<dbReference type="InterPro" id="IPR040416">
    <property type="entry name" value="TMEM181"/>
</dbReference>
<dbReference type="InterPro" id="IPR047843">
    <property type="entry name" value="WLS-like_TM"/>
</dbReference>
<reference evidence="8" key="1">
    <citation type="submission" date="2020-11" db="EMBL/GenBank/DDBJ databases">
        <title>Gallus gallus (Chicken) genome, bGalGal1, GRCg7b, maternal haplotype autosomes + Z &amp; W.</title>
        <authorList>
            <person name="Warren W."/>
            <person name="Formenti G."/>
            <person name="Fedrigo O."/>
            <person name="Haase B."/>
            <person name="Mountcastle J."/>
            <person name="Balacco J."/>
            <person name="Tracey A."/>
            <person name="Schneider V."/>
            <person name="Okimoto R."/>
            <person name="Cheng H."/>
            <person name="Hawken R."/>
            <person name="Howe K."/>
            <person name="Jarvis E.D."/>
        </authorList>
    </citation>
    <scope>NUCLEOTIDE SEQUENCE [LARGE SCALE GENOMIC DNA]</scope>
    <source>
        <strain evidence="8">Broiler</strain>
    </source>
</reference>
<evidence type="ECO:0000313" key="8">
    <source>
        <dbReference type="Ensembl" id="ENSGALP00010007658.1"/>
    </source>
</evidence>
<protein>
    <submittedName>
        <fullName evidence="8">Transmembrane protein 181</fullName>
    </submittedName>
</protein>
<keyword evidence="4 5" id="KW-0472">Membrane</keyword>
<proteinExistence type="predicted"/>
<feature type="transmembrane region" description="Helical" evidence="5">
    <location>
        <begin position="460"/>
        <end position="479"/>
    </location>
</feature>
<dbReference type="Proteomes" id="UP000000539">
    <property type="component" value="Chromosome 3"/>
</dbReference>
<evidence type="ECO:0000259" key="6">
    <source>
        <dbReference type="Pfam" id="PF06664"/>
    </source>
</evidence>
<dbReference type="Pfam" id="PF21885">
    <property type="entry name" value="TMEM181_GOLD"/>
    <property type="match status" value="1"/>
</dbReference>
<keyword evidence="2 5" id="KW-0812">Transmembrane</keyword>
<organism evidence="8 9">
    <name type="scientific">Gallus gallus</name>
    <name type="common">Chicken</name>
    <dbReference type="NCBI Taxonomy" id="9031"/>
    <lineage>
        <taxon>Eukaryota</taxon>
        <taxon>Metazoa</taxon>
        <taxon>Chordata</taxon>
        <taxon>Craniata</taxon>
        <taxon>Vertebrata</taxon>
        <taxon>Euteleostomi</taxon>
        <taxon>Archelosauria</taxon>
        <taxon>Archosauria</taxon>
        <taxon>Dinosauria</taxon>
        <taxon>Saurischia</taxon>
        <taxon>Theropoda</taxon>
        <taxon>Coelurosauria</taxon>
        <taxon>Aves</taxon>
        <taxon>Neognathae</taxon>
        <taxon>Galloanserae</taxon>
        <taxon>Galliformes</taxon>
        <taxon>Phasianidae</taxon>
        <taxon>Phasianinae</taxon>
        <taxon>Gallus</taxon>
    </lineage>
</organism>
<dbReference type="GeneTree" id="ENSGT00390000007183"/>
<dbReference type="PANTHER" id="PTHR31918">
    <property type="entry name" value="TRANSMEMBRANE PROTEIN 181"/>
    <property type="match status" value="1"/>
</dbReference>
<accession>A0A8V0XHP3</accession>
<dbReference type="InterPro" id="IPR054077">
    <property type="entry name" value="TMEM181_GOLD"/>
</dbReference>
<dbReference type="OrthoDB" id="28186at2759"/>
<reference evidence="8" key="3">
    <citation type="submission" date="2025-09" db="UniProtKB">
        <authorList>
            <consortium name="Ensembl"/>
        </authorList>
    </citation>
    <scope>IDENTIFICATION</scope>
    <source>
        <strain evidence="8">broiler</strain>
    </source>
</reference>
<gene>
    <name evidence="8" type="primary">TMEM181</name>
</gene>
<feature type="transmembrane region" description="Helical" evidence="5">
    <location>
        <begin position="323"/>
        <end position="342"/>
    </location>
</feature>
<sequence>MFLRTEWFAYIYAYKTLNLHLFHRYAQLRQRSSRAPGPRLPLSVVLKRNTERRPHPEAQRGAARGGPYGGGMEADFAAFGSPLCGELKRFCKRVRETYREIREDLTPYKDDRYYRLAPMRLYTLSKRHFVLVFVVFFVCFGLTVFIGIAGPNVIETSVARTDLNNSIKLKPFNLSSPPLSTYNQQLWLTCVVELDQHDGEISLKKNVTMTVKVLGVVKDGSTPYVNNQVHNRTRLLSCAQKCSEIIVAHLGYLNYTQYNVFVSFEDLNKLTYWKTYNPTFSQVEIWFRFVFVVLTFMVTCLFAHSLRKFSMRDWGIEQKWMSILLPLLLLYNDPFFPLSFLVNSWFPGMLDDLFQSLFLCALLLFWLCVYHGIRVQGERKCLTFYLPKFLIVGLLWLASVTLGVWQTVNEVHDPTYQYRVDTGNFQGMKIFFLVVATTYILYLLFLIVRACSELRNMPYVDLRLKFLTALTFVVLVISLCEWTEFLSFYGLLNFYLYTLAFVYSPSKNALYESQLKDNPAFSMLNDSDDDVIYGSDYEEMPLQNGQAIRAKFKEESDSD</sequence>
<keyword evidence="3 5" id="KW-1133">Transmembrane helix</keyword>
<keyword evidence="9" id="KW-1185">Reference proteome</keyword>
<evidence type="ECO:0000259" key="7">
    <source>
        <dbReference type="Pfam" id="PF21885"/>
    </source>
</evidence>
<reference evidence="8" key="2">
    <citation type="submission" date="2025-08" db="UniProtKB">
        <authorList>
            <consortium name="Ensembl"/>
        </authorList>
    </citation>
    <scope>IDENTIFICATION</scope>
    <source>
        <strain evidence="8">broiler</strain>
    </source>
</reference>
<evidence type="ECO:0000256" key="1">
    <source>
        <dbReference type="ARBA" id="ARBA00004141"/>
    </source>
</evidence>
<dbReference type="Ensembl" id="ENSGALT00010013096.1">
    <property type="protein sequence ID" value="ENSGALP00010007658.1"/>
    <property type="gene ID" value="ENSGALG00010005475.1"/>
</dbReference>